<proteinExistence type="predicted"/>
<accession>A0AAV6L1B9</accession>
<dbReference type="Proteomes" id="UP000823749">
    <property type="component" value="Chromosome 3"/>
</dbReference>
<protein>
    <recommendedName>
        <fullName evidence="3">Protein kinase domain-containing protein</fullName>
    </recommendedName>
</protein>
<dbReference type="AlphaFoldDB" id="A0AAV6L1B9"/>
<name>A0AAV6L1B9_9ERIC</name>
<gene>
    <name evidence="1" type="ORF">RHGRI_008166</name>
</gene>
<dbReference type="PANTHER" id="PTHR12984:SF3">
    <property type="entry name" value="N-TERMINAL KINASE-LIKE PROTEIN"/>
    <property type="match status" value="1"/>
</dbReference>
<dbReference type="InterPro" id="IPR016024">
    <property type="entry name" value="ARM-type_fold"/>
</dbReference>
<keyword evidence="2" id="KW-1185">Reference proteome</keyword>
<evidence type="ECO:0000313" key="1">
    <source>
        <dbReference type="EMBL" id="KAG5558153.1"/>
    </source>
</evidence>
<dbReference type="Gene3D" id="1.25.10.10">
    <property type="entry name" value="Leucine-rich Repeat Variant"/>
    <property type="match status" value="1"/>
</dbReference>
<sequence>MGDTEKTQQLLLVLDCGCKCITLVVYTSPEIAGFVGFCQASTQRGRTLLPIRRRYRKQYEWLVGAQYKPMEMSKSDWATIRKSPPWSIDSWGLGCLIYELFSGTELSKTEELRDTASIPKDSVEKDTFFLKLPNLAEQLPRQIVLKKLLPLLASSLEFGSAAAPALTALLKMGSWLSSEEFSTKVLPTIVKLFASNDRAIRVGLL</sequence>
<dbReference type="SUPFAM" id="SSF48371">
    <property type="entry name" value="ARM repeat"/>
    <property type="match status" value="1"/>
</dbReference>
<dbReference type="EMBL" id="JACTNZ010000003">
    <property type="protein sequence ID" value="KAG5558153.1"/>
    <property type="molecule type" value="Genomic_DNA"/>
</dbReference>
<dbReference type="PANTHER" id="PTHR12984">
    <property type="entry name" value="SCY1-RELATED S/T PROTEIN KINASE-LIKE"/>
    <property type="match status" value="1"/>
</dbReference>
<evidence type="ECO:0008006" key="3">
    <source>
        <dbReference type="Google" id="ProtNLM"/>
    </source>
</evidence>
<dbReference type="InterPro" id="IPR011989">
    <property type="entry name" value="ARM-like"/>
</dbReference>
<reference evidence="1" key="1">
    <citation type="submission" date="2020-08" db="EMBL/GenBank/DDBJ databases">
        <title>Plant Genome Project.</title>
        <authorList>
            <person name="Zhang R.-G."/>
        </authorList>
    </citation>
    <scope>NUCLEOTIDE SEQUENCE</scope>
    <source>
        <strain evidence="1">WSP0</strain>
        <tissue evidence="1">Leaf</tissue>
    </source>
</reference>
<dbReference type="InterPro" id="IPR051177">
    <property type="entry name" value="CIK-Related_Protein"/>
</dbReference>
<comment type="caution">
    <text evidence="1">The sequence shown here is derived from an EMBL/GenBank/DDBJ whole genome shotgun (WGS) entry which is preliminary data.</text>
</comment>
<evidence type="ECO:0000313" key="2">
    <source>
        <dbReference type="Proteomes" id="UP000823749"/>
    </source>
</evidence>
<organism evidence="1 2">
    <name type="scientific">Rhododendron griersonianum</name>
    <dbReference type="NCBI Taxonomy" id="479676"/>
    <lineage>
        <taxon>Eukaryota</taxon>
        <taxon>Viridiplantae</taxon>
        <taxon>Streptophyta</taxon>
        <taxon>Embryophyta</taxon>
        <taxon>Tracheophyta</taxon>
        <taxon>Spermatophyta</taxon>
        <taxon>Magnoliopsida</taxon>
        <taxon>eudicotyledons</taxon>
        <taxon>Gunneridae</taxon>
        <taxon>Pentapetalae</taxon>
        <taxon>asterids</taxon>
        <taxon>Ericales</taxon>
        <taxon>Ericaceae</taxon>
        <taxon>Ericoideae</taxon>
        <taxon>Rhodoreae</taxon>
        <taxon>Rhododendron</taxon>
    </lineage>
</organism>